<keyword evidence="2" id="KW-0378">Hydrolase</keyword>
<feature type="domain" description="DEAD-box helicase OB fold" evidence="1">
    <location>
        <begin position="18"/>
        <end position="95"/>
    </location>
</feature>
<comment type="caution">
    <text evidence="2">The sequence shown here is derived from an EMBL/GenBank/DDBJ whole genome shotgun (WGS) entry which is preliminary data.</text>
</comment>
<keyword evidence="2" id="KW-0347">Helicase</keyword>
<dbReference type="AlphaFoldDB" id="A0A210QH21"/>
<evidence type="ECO:0000259" key="1">
    <source>
        <dbReference type="Pfam" id="PF07717"/>
    </source>
</evidence>
<dbReference type="Pfam" id="PF07717">
    <property type="entry name" value="OB_NTP_bind"/>
    <property type="match status" value="1"/>
</dbReference>
<dbReference type="GO" id="GO:0004386">
    <property type="term" value="F:helicase activity"/>
    <property type="evidence" value="ECO:0007669"/>
    <property type="project" value="UniProtKB-KW"/>
</dbReference>
<name>A0A210QH21_MIZYE</name>
<accession>A0A210QH21</accession>
<dbReference type="EMBL" id="NEDP02003738">
    <property type="protein sequence ID" value="OWF48058.1"/>
    <property type="molecule type" value="Genomic_DNA"/>
</dbReference>
<gene>
    <name evidence="2" type="ORF">KP79_PYT13971</name>
</gene>
<dbReference type="Proteomes" id="UP000242188">
    <property type="component" value="Unassembled WGS sequence"/>
</dbReference>
<dbReference type="InterPro" id="IPR011709">
    <property type="entry name" value="DEAD-box_helicase_OB_fold"/>
</dbReference>
<keyword evidence="2" id="KW-0547">Nucleotide-binding</keyword>
<keyword evidence="3" id="KW-1185">Reference proteome</keyword>
<sequence>MGPGSSGHHVACQNVDNLRRCITTGFFANAAYLHYSGEYRSVRDDHHLHIHPTSVLAVEKPPPWVVFNEVVQTSKDYMRDITVIKPGWLAELAPHFYQFGTEREIAAKRSKYI</sequence>
<evidence type="ECO:0000313" key="2">
    <source>
        <dbReference type="EMBL" id="OWF48058.1"/>
    </source>
</evidence>
<keyword evidence="2" id="KW-0067">ATP-binding</keyword>
<organism evidence="2 3">
    <name type="scientific">Mizuhopecten yessoensis</name>
    <name type="common">Japanese scallop</name>
    <name type="synonym">Patinopecten yessoensis</name>
    <dbReference type="NCBI Taxonomy" id="6573"/>
    <lineage>
        <taxon>Eukaryota</taxon>
        <taxon>Metazoa</taxon>
        <taxon>Spiralia</taxon>
        <taxon>Lophotrochozoa</taxon>
        <taxon>Mollusca</taxon>
        <taxon>Bivalvia</taxon>
        <taxon>Autobranchia</taxon>
        <taxon>Pteriomorphia</taxon>
        <taxon>Pectinida</taxon>
        <taxon>Pectinoidea</taxon>
        <taxon>Pectinidae</taxon>
        <taxon>Mizuhopecten</taxon>
    </lineage>
</organism>
<dbReference type="STRING" id="6573.A0A210QH21"/>
<protein>
    <submittedName>
        <fullName evidence="2">ATP-dependent RNA helicase DHX35</fullName>
    </submittedName>
</protein>
<evidence type="ECO:0000313" key="3">
    <source>
        <dbReference type="Proteomes" id="UP000242188"/>
    </source>
</evidence>
<dbReference type="OrthoDB" id="10253254at2759"/>
<reference evidence="2 3" key="1">
    <citation type="journal article" date="2017" name="Nat. Ecol. Evol.">
        <title>Scallop genome provides insights into evolution of bilaterian karyotype and development.</title>
        <authorList>
            <person name="Wang S."/>
            <person name="Zhang J."/>
            <person name="Jiao W."/>
            <person name="Li J."/>
            <person name="Xun X."/>
            <person name="Sun Y."/>
            <person name="Guo X."/>
            <person name="Huan P."/>
            <person name="Dong B."/>
            <person name="Zhang L."/>
            <person name="Hu X."/>
            <person name="Sun X."/>
            <person name="Wang J."/>
            <person name="Zhao C."/>
            <person name="Wang Y."/>
            <person name="Wang D."/>
            <person name="Huang X."/>
            <person name="Wang R."/>
            <person name="Lv J."/>
            <person name="Li Y."/>
            <person name="Zhang Z."/>
            <person name="Liu B."/>
            <person name="Lu W."/>
            <person name="Hui Y."/>
            <person name="Liang J."/>
            <person name="Zhou Z."/>
            <person name="Hou R."/>
            <person name="Li X."/>
            <person name="Liu Y."/>
            <person name="Li H."/>
            <person name="Ning X."/>
            <person name="Lin Y."/>
            <person name="Zhao L."/>
            <person name="Xing Q."/>
            <person name="Dou J."/>
            <person name="Li Y."/>
            <person name="Mao J."/>
            <person name="Guo H."/>
            <person name="Dou H."/>
            <person name="Li T."/>
            <person name="Mu C."/>
            <person name="Jiang W."/>
            <person name="Fu Q."/>
            <person name="Fu X."/>
            <person name="Miao Y."/>
            <person name="Liu J."/>
            <person name="Yu Q."/>
            <person name="Li R."/>
            <person name="Liao H."/>
            <person name="Li X."/>
            <person name="Kong Y."/>
            <person name="Jiang Z."/>
            <person name="Chourrout D."/>
            <person name="Li R."/>
            <person name="Bao Z."/>
        </authorList>
    </citation>
    <scope>NUCLEOTIDE SEQUENCE [LARGE SCALE GENOMIC DNA]</scope>
    <source>
        <strain evidence="2 3">PY_sf001</strain>
    </source>
</reference>
<proteinExistence type="predicted"/>